<dbReference type="Pfam" id="PF13181">
    <property type="entry name" value="TPR_8"/>
    <property type="match status" value="1"/>
</dbReference>
<evidence type="ECO:0000313" key="3">
    <source>
        <dbReference type="Proteomes" id="UP001209878"/>
    </source>
</evidence>
<dbReference type="AlphaFoldDB" id="A0AAD9PDP8"/>
<dbReference type="Gene3D" id="1.25.40.10">
    <property type="entry name" value="Tetratricopeptide repeat domain"/>
    <property type="match status" value="1"/>
</dbReference>
<proteinExistence type="predicted"/>
<name>A0AAD9PDP8_RIDPI</name>
<evidence type="ECO:0008006" key="4">
    <source>
        <dbReference type="Google" id="ProtNLM"/>
    </source>
</evidence>
<organism evidence="2 3">
    <name type="scientific">Ridgeia piscesae</name>
    <name type="common">Tubeworm</name>
    <dbReference type="NCBI Taxonomy" id="27915"/>
    <lineage>
        <taxon>Eukaryota</taxon>
        <taxon>Metazoa</taxon>
        <taxon>Spiralia</taxon>
        <taxon>Lophotrochozoa</taxon>
        <taxon>Annelida</taxon>
        <taxon>Polychaeta</taxon>
        <taxon>Sedentaria</taxon>
        <taxon>Canalipalpata</taxon>
        <taxon>Sabellida</taxon>
        <taxon>Siboglinidae</taxon>
        <taxon>Ridgeia</taxon>
    </lineage>
</organism>
<dbReference type="SUPFAM" id="SSF48452">
    <property type="entry name" value="TPR-like"/>
    <property type="match status" value="1"/>
</dbReference>
<feature type="repeat" description="TPR" evidence="1">
    <location>
        <begin position="128"/>
        <end position="161"/>
    </location>
</feature>
<dbReference type="PANTHER" id="PTHR15544">
    <property type="entry name" value="OSMOSIS RESPONSIVE FACTOR"/>
    <property type="match status" value="1"/>
</dbReference>
<accession>A0AAD9PDP8</accession>
<dbReference type="PANTHER" id="PTHR15544:SF0">
    <property type="entry name" value="TETRATRICOPEPTIDE REPEAT PROTEIN 33"/>
    <property type="match status" value="1"/>
</dbReference>
<dbReference type="Proteomes" id="UP001209878">
    <property type="component" value="Unassembled WGS sequence"/>
</dbReference>
<dbReference type="EMBL" id="JAODUO010000023">
    <property type="protein sequence ID" value="KAK2192748.1"/>
    <property type="molecule type" value="Genomic_DNA"/>
</dbReference>
<dbReference type="PROSITE" id="PS50005">
    <property type="entry name" value="TPR"/>
    <property type="match status" value="1"/>
</dbReference>
<dbReference type="InterPro" id="IPR019734">
    <property type="entry name" value="TPR_rpt"/>
</dbReference>
<dbReference type="InterPro" id="IPR052658">
    <property type="entry name" value="TPR-containing"/>
</dbReference>
<dbReference type="SMART" id="SM00028">
    <property type="entry name" value="TPR"/>
    <property type="match status" value="3"/>
</dbReference>
<comment type="caution">
    <text evidence="2">The sequence shown here is derived from an EMBL/GenBank/DDBJ whole genome shotgun (WGS) entry which is preliminary data.</text>
</comment>
<evidence type="ECO:0000313" key="2">
    <source>
        <dbReference type="EMBL" id="KAK2192748.1"/>
    </source>
</evidence>
<gene>
    <name evidence="2" type="ORF">NP493_23g01003</name>
</gene>
<dbReference type="InterPro" id="IPR011990">
    <property type="entry name" value="TPR-like_helical_dom_sf"/>
</dbReference>
<protein>
    <recommendedName>
        <fullName evidence="4">Tetratricopeptide repeat protein 33</fullName>
    </recommendedName>
</protein>
<evidence type="ECO:0000256" key="1">
    <source>
        <dbReference type="PROSITE-ProRule" id="PRU00339"/>
    </source>
</evidence>
<keyword evidence="3" id="KW-1185">Reference proteome</keyword>
<reference evidence="2" key="1">
    <citation type="journal article" date="2023" name="Mol. Biol. Evol.">
        <title>Third-Generation Sequencing Reveals the Adaptive Role of the Epigenome in Three Deep-Sea Polychaetes.</title>
        <authorList>
            <person name="Perez M."/>
            <person name="Aroh O."/>
            <person name="Sun Y."/>
            <person name="Lan Y."/>
            <person name="Juniper S.K."/>
            <person name="Young C.R."/>
            <person name="Angers B."/>
            <person name="Qian P.Y."/>
        </authorList>
    </citation>
    <scope>NUCLEOTIDE SEQUENCE</scope>
    <source>
        <strain evidence="2">R07B-5</strain>
    </source>
</reference>
<keyword evidence="1" id="KW-0802">TPR repeat</keyword>
<sequence length="245" mass="27765">MTSFGWKRKIGATVSKTASKVFEENSHDDVDVSIASGDVDWISLVQRPKVMRLEDAAAKSQRLVQEGVTLAESERYWEASRKWDEALQLTPLDEKIYEMKAQAYMQLNEVLPALNAAKHAVELNALWWTAHQTLGRTHLGLGEVRMAIKCFCRAVHLYPACEELWEEDLRWAVSLLTKRTAVQNEIRERLETLEQPRIVELDSDEGRAVDVRRRGGPPLADGDDVSDTTATTLNCLPANYIVMRD</sequence>